<feature type="domain" description="Glycosyl transferase family 1" evidence="1">
    <location>
        <begin position="273"/>
        <end position="362"/>
    </location>
</feature>
<gene>
    <name evidence="2" type="ORF">EPA93_41005</name>
</gene>
<dbReference type="AlphaFoldDB" id="A0A4V0Z053"/>
<reference evidence="2 3" key="1">
    <citation type="submission" date="2019-01" db="EMBL/GenBank/DDBJ databases">
        <title>Ktedonosporobacter rubrisoli SCAWS-G2.</title>
        <authorList>
            <person name="Huang Y."/>
            <person name="Yan B."/>
        </authorList>
    </citation>
    <scope>NUCLEOTIDE SEQUENCE [LARGE SCALE GENOMIC DNA]</scope>
    <source>
        <strain evidence="2 3">SCAWS-G2</strain>
    </source>
</reference>
<dbReference type="EMBL" id="CP035758">
    <property type="protein sequence ID" value="QBD82021.1"/>
    <property type="molecule type" value="Genomic_DNA"/>
</dbReference>
<dbReference type="RefSeq" id="WP_129893081.1">
    <property type="nucleotide sequence ID" value="NZ_CP035758.1"/>
</dbReference>
<sequence>MDNEGQRLRIAMLTANTLEDRKRSSWGGTVDRITQTLQKHCGDVQYVGTIHSRKKLLGKVINKATRLILKKNYLFNHTFSLARSYAKVANPRLASQPFDVIIAPSGGTEIAFLETDIPIVLIEDANFALLHNYYAGYSNLIQRSAYETNELEKLAIKKASLILHPSPWAAQSTIENYHADKQKVHAVPFGANFDTPPPIEVVQQKKRSDHCKLFFLAVDWVRKGGEIAFETLLKLEELGIKAELTICGCVPPAQFQHERMRVIPFLDKRIESQRREMEQLFATSDFLFVPTRSDCYGMVFCEASSYGLPTISTNTGGVSGAVTEGENGFLLPPEARGREYAELIARIYQDEARYAALVKSSRAAFDDRLNWDAWGITVTRLIHEMLERRTSYAATAISGRV</sequence>
<keyword evidence="3" id="KW-1185">Reference proteome</keyword>
<dbReference type="InterPro" id="IPR050194">
    <property type="entry name" value="Glycosyltransferase_grp1"/>
</dbReference>
<dbReference type="Gene3D" id="3.40.50.2000">
    <property type="entry name" value="Glycogen Phosphorylase B"/>
    <property type="match status" value="2"/>
</dbReference>
<name>A0A4V0Z053_KTERU</name>
<dbReference type="InterPro" id="IPR001296">
    <property type="entry name" value="Glyco_trans_1"/>
</dbReference>
<evidence type="ECO:0000313" key="3">
    <source>
        <dbReference type="Proteomes" id="UP000290365"/>
    </source>
</evidence>
<dbReference type="KEGG" id="kbs:EPA93_41005"/>
<dbReference type="Proteomes" id="UP000290365">
    <property type="component" value="Chromosome"/>
</dbReference>
<evidence type="ECO:0000259" key="1">
    <source>
        <dbReference type="Pfam" id="PF00534"/>
    </source>
</evidence>
<dbReference type="PANTHER" id="PTHR45947:SF3">
    <property type="entry name" value="SULFOQUINOVOSYL TRANSFERASE SQD2"/>
    <property type="match status" value="1"/>
</dbReference>
<dbReference type="OrthoDB" id="9768685at2"/>
<evidence type="ECO:0000313" key="2">
    <source>
        <dbReference type="EMBL" id="QBD82021.1"/>
    </source>
</evidence>
<dbReference type="SUPFAM" id="SSF53756">
    <property type="entry name" value="UDP-Glycosyltransferase/glycogen phosphorylase"/>
    <property type="match status" value="1"/>
</dbReference>
<organism evidence="2 3">
    <name type="scientific">Ktedonosporobacter rubrisoli</name>
    <dbReference type="NCBI Taxonomy" id="2509675"/>
    <lineage>
        <taxon>Bacteria</taxon>
        <taxon>Bacillati</taxon>
        <taxon>Chloroflexota</taxon>
        <taxon>Ktedonobacteria</taxon>
        <taxon>Ktedonobacterales</taxon>
        <taxon>Ktedonosporobacteraceae</taxon>
        <taxon>Ktedonosporobacter</taxon>
    </lineage>
</organism>
<accession>A0A4V0Z053</accession>
<keyword evidence="2" id="KW-0808">Transferase</keyword>
<dbReference type="GO" id="GO:0016758">
    <property type="term" value="F:hexosyltransferase activity"/>
    <property type="evidence" value="ECO:0007669"/>
    <property type="project" value="TreeGrafter"/>
</dbReference>
<dbReference type="PANTHER" id="PTHR45947">
    <property type="entry name" value="SULFOQUINOVOSYL TRANSFERASE SQD2"/>
    <property type="match status" value="1"/>
</dbReference>
<dbReference type="Pfam" id="PF00534">
    <property type="entry name" value="Glycos_transf_1"/>
    <property type="match status" value="1"/>
</dbReference>
<dbReference type="CDD" id="cd03801">
    <property type="entry name" value="GT4_PimA-like"/>
    <property type="match status" value="1"/>
</dbReference>
<protein>
    <submittedName>
        <fullName evidence="2">Glycosyltransferase</fullName>
    </submittedName>
</protein>
<proteinExistence type="predicted"/>